<keyword evidence="6" id="KW-0677">Repeat</keyword>
<evidence type="ECO:0000256" key="7">
    <source>
        <dbReference type="ARBA" id="ARBA00022989"/>
    </source>
</evidence>
<sequence>MAVGFVASRLMLKRTKGKGLMKRRFSLKTVTNDKSMTWNLKLSVLEYGDLAGDMFLNLWIPLDKFVEDENVLAGIISLNPFAELRNLDCKSTSDPVDSSNTFTTPFRNKILLWRGMSMVFPKVCSNKNMLKSPSSIDGTKSQQKHMTPLVDARVLYSWKNKSFMRISNPEHNASGECQRFGHSFKNAKSILIGKVIEDASYIILITMLQVLYNLFNGSIPRSLCRRTDLEGLDLSRNMLSGKIPNCVGNLQGLTIMSISSNQLSGAIPSSIALISSLFWLNLNKNNFTDLGDNKLYGNIPNWIGKKLTSLVVLSLHKNNFTGRIPPSLCKSSNLQILDLAYNNLTGTIPPCVGNLNIDDDMNVIQVMKGVDLEYTTTWDMVYNMDLSSNKLVGEIPVELTALNMLVGLNLSNNHLRGGIPESIGSMMNLETLDFSKNELSGSIPPSMAALTFLSHLNLSHNNFSGQIPTGNQLQTLTDPSIYAGNKGLCGPPLPNTCSNHQDSTTTTRSKKKHKAADEKMKVWLFYVDIMSGFGTGFWGVIGVLMFKKQWRHKLFMFAEETMDKIYIAVVIILSASSHGSS</sequence>
<protein>
    <recommendedName>
        <fullName evidence="13">Leucine-rich repeat-containing N-terminal plant-type domain-containing protein</fullName>
    </recommendedName>
</protein>
<comment type="subcellular location">
    <subcellularLocation>
        <location evidence="1">Membrane</location>
        <topology evidence="1">Single-pass type I membrane protein</topology>
    </subcellularLocation>
</comment>
<dbReference type="GO" id="GO:0016020">
    <property type="term" value="C:membrane"/>
    <property type="evidence" value="ECO:0007669"/>
    <property type="project" value="UniProtKB-SubCell"/>
</dbReference>
<evidence type="ECO:0000256" key="8">
    <source>
        <dbReference type="ARBA" id="ARBA00023136"/>
    </source>
</evidence>
<keyword evidence="8 10" id="KW-0472">Membrane</keyword>
<dbReference type="InterPro" id="IPR046956">
    <property type="entry name" value="RLP23-like"/>
</dbReference>
<reference evidence="11 12" key="1">
    <citation type="journal article" date="2017" name="Nat. Commun.">
        <title>Genome assembly with in vitro proximity ligation data and whole-genome triplication in lettuce.</title>
        <authorList>
            <person name="Reyes-Chin-Wo S."/>
            <person name="Wang Z."/>
            <person name="Yang X."/>
            <person name="Kozik A."/>
            <person name="Arikit S."/>
            <person name="Song C."/>
            <person name="Xia L."/>
            <person name="Froenicke L."/>
            <person name="Lavelle D.O."/>
            <person name="Truco M.J."/>
            <person name="Xia R."/>
            <person name="Zhu S."/>
            <person name="Xu C."/>
            <person name="Xu H."/>
            <person name="Xu X."/>
            <person name="Cox K."/>
            <person name="Korf I."/>
            <person name="Meyers B.C."/>
            <person name="Michelmore R.W."/>
        </authorList>
    </citation>
    <scope>NUCLEOTIDE SEQUENCE [LARGE SCALE GENOMIC DNA]</scope>
    <source>
        <strain evidence="12">cv. Salinas</strain>
        <tissue evidence="11">Seedlings</tissue>
    </source>
</reference>
<evidence type="ECO:0000256" key="4">
    <source>
        <dbReference type="ARBA" id="ARBA00022692"/>
    </source>
</evidence>
<proteinExistence type="inferred from homology"/>
<dbReference type="SUPFAM" id="SSF52058">
    <property type="entry name" value="L domain-like"/>
    <property type="match status" value="1"/>
</dbReference>
<evidence type="ECO:0000256" key="1">
    <source>
        <dbReference type="ARBA" id="ARBA00004479"/>
    </source>
</evidence>
<dbReference type="AlphaFoldDB" id="A0A9R1UQC4"/>
<keyword evidence="3" id="KW-0433">Leucine-rich repeat</keyword>
<keyword evidence="12" id="KW-1185">Reference proteome</keyword>
<evidence type="ECO:0000313" key="11">
    <source>
        <dbReference type="EMBL" id="KAJ0191025.1"/>
    </source>
</evidence>
<comment type="caution">
    <text evidence="11">The sequence shown here is derived from an EMBL/GenBank/DDBJ whole genome shotgun (WGS) entry which is preliminary data.</text>
</comment>
<keyword evidence="7 10" id="KW-1133">Transmembrane helix</keyword>
<evidence type="ECO:0000256" key="6">
    <source>
        <dbReference type="ARBA" id="ARBA00022737"/>
    </source>
</evidence>
<dbReference type="EMBL" id="NBSK02000008">
    <property type="protein sequence ID" value="KAJ0191025.1"/>
    <property type="molecule type" value="Genomic_DNA"/>
</dbReference>
<name>A0A9R1UQC4_LACSA</name>
<dbReference type="FunFam" id="3.80.10.10:FF:000041">
    <property type="entry name" value="LRR receptor-like serine/threonine-protein kinase ERECTA"/>
    <property type="match status" value="1"/>
</dbReference>
<evidence type="ECO:0008006" key="13">
    <source>
        <dbReference type="Google" id="ProtNLM"/>
    </source>
</evidence>
<dbReference type="InterPro" id="IPR032675">
    <property type="entry name" value="LRR_dom_sf"/>
</dbReference>
<dbReference type="InterPro" id="IPR001611">
    <property type="entry name" value="Leu-rich_rpt"/>
</dbReference>
<keyword evidence="4 10" id="KW-0812">Transmembrane</keyword>
<evidence type="ECO:0000256" key="2">
    <source>
        <dbReference type="ARBA" id="ARBA00009592"/>
    </source>
</evidence>
<evidence type="ECO:0000256" key="10">
    <source>
        <dbReference type="SAM" id="Phobius"/>
    </source>
</evidence>
<keyword evidence="9" id="KW-0325">Glycoprotein</keyword>
<evidence type="ECO:0000313" key="12">
    <source>
        <dbReference type="Proteomes" id="UP000235145"/>
    </source>
</evidence>
<organism evidence="11 12">
    <name type="scientific">Lactuca sativa</name>
    <name type="common">Garden lettuce</name>
    <dbReference type="NCBI Taxonomy" id="4236"/>
    <lineage>
        <taxon>Eukaryota</taxon>
        <taxon>Viridiplantae</taxon>
        <taxon>Streptophyta</taxon>
        <taxon>Embryophyta</taxon>
        <taxon>Tracheophyta</taxon>
        <taxon>Spermatophyta</taxon>
        <taxon>Magnoliopsida</taxon>
        <taxon>eudicotyledons</taxon>
        <taxon>Gunneridae</taxon>
        <taxon>Pentapetalae</taxon>
        <taxon>asterids</taxon>
        <taxon>campanulids</taxon>
        <taxon>Asterales</taxon>
        <taxon>Asteraceae</taxon>
        <taxon>Cichorioideae</taxon>
        <taxon>Cichorieae</taxon>
        <taxon>Lactucinae</taxon>
        <taxon>Lactuca</taxon>
    </lineage>
</organism>
<accession>A0A9R1UQC4</accession>
<dbReference type="Pfam" id="PF00560">
    <property type="entry name" value="LRR_1"/>
    <property type="match status" value="6"/>
</dbReference>
<gene>
    <name evidence="11" type="ORF">LSAT_V11C800410030</name>
</gene>
<dbReference type="PANTHER" id="PTHR48063:SF106">
    <property type="entry name" value="LEUCINE-RICH REPEAT DOMAIN, L DOMAIN-LIKE PROTEIN-RELATED"/>
    <property type="match status" value="1"/>
</dbReference>
<dbReference type="FunFam" id="3.80.10.10:FF:000111">
    <property type="entry name" value="LRR receptor-like serine/threonine-protein kinase ERECTA"/>
    <property type="match status" value="1"/>
</dbReference>
<feature type="transmembrane region" description="Helical" evidence="10">
    <location>
        <begin position="523"/>
        <end position="546"/>
    </location>
</feature>
<dbReference type="PANTHER" id="PTHR48063">
    <property type="entry name" value="LRR RECEPTOR-LIKE KINASE"/>
    <property type="match status" value="1"/>
</dbReference>
<keyword evidence="5" id="KW-0732">Signal</keyword>
<evidence type="ECO:0000256" key="9">
    <source>
        <dbReference type="ARBA" id="ARBA00023180"/>
    </source>
</evidence>
<dbReference type="Gene3D" id="3.80.10.10">
    <property type="entry name" value="Ribonuclease Inhibitor"/>
    <property type="match status" value="2"/>
</dbReference>
<evidence type="ECO:0000256" key="3">
    <source>
        <dbReference type="ARBA" id="ARBA00022614"/>
    </source>
</evidence>
<comment type="similarity">
    <text evidence="2">Belongs to the RLP family.</text>
</comment>
<dbReference type="Proteomes" id="UP000235145">
    <property type="component" value="Unassembled WGS sequence"/>
</dbReference>
<evidence type="ECO:0000256" key="5">
    <source>
        <dbReference type="ARBA" id="ARBA00022729"/>
    </source>
</evidence>